<dbReference type="PANTHER" id="PTHR43303:SF3">
    <property type="entry name" value="BLR3436 PROTEIN"/>
    <property type="match status" value="1"/>
</dbReference>
<dbReference type="InterPro" id="IPR001155">
    <property type="entry name" value="OxRdtase_FMN_N"/>
</dbReference>
<dbReference type="InterPro" id="IPR002938">
    <property type="entry name" value="FAD-bd"/>
</dbReference>
<accession>A0ABY5TU68</accession>
<evidence type="ECO:0000313" key="3">
    <source>
        <dbReference type="EMBL" id="UVW36086.1"/>
    </source>
</evidence>
<protein>
    <submittedName>
        <fullName evidence="3">Bifunctional salicylyl-CoA 5-hydroxylase/oxidoreductase</fullName>
    </submittedName>
</protein>
<dbReference type="PRINTS" id="PR00420">
    <property type="entry name" value="RNGMNOXGNASE"/>
</dbReference>
<dbReference type="Pfam" id="PF01494">
    <property type="entry name" value="FAD_binding_3"/>
    <property type="match status" value="1"/>
</dbReference>
<sequence length="780" mass="87332">MNIVCLGGGPAGLYLAISMKLKDPSHQIDLYERNKPDDTFGWGVVFSDQTVENLTLNDPVSAGTLTSEFIHWDMIDCVVNGEIERSDGHGFIGLGRKRMLQILHARATDLGVNLHFQSEFSVDDIDTRFADADLVVAADGLNSKIRNSDLEAFECTVDVRSNHFVWLGTKQRFRDAFTFIFEKTQHGWIWAHAYQFDEDTSTFIVECNPDVYEAFGFDKMTHAESAETCRKIFEKSLGGHELLTNSAHIRGSAWINFPQVLCRNWIKNDRLVLIGDAAHTAHYSIGSGTKLGLEDAISLAKHLSSDLPVRDALQAYQDERELEALKLQNAALNAMIWFENTPRYLEAFDLKQFNYSMLTRSQRVSHENLRLRDETWLQGMEKHLAKISLGENFDEAVPPMFLPYKLGNLELENRVVVSPMSMYSATDGLPDDWHLVHYGNMAKGGAGLIFTEMTDISADARITPGCTGLWNDQQEASWKRIVDFVHRHTQSKIAMQLGHAGPKGSTKAPWDWHRDRLDDPLDEANGWPLLSASEQPFDSYSPVPKAMTRADMDEIKQQFVDSTRRAARAGFDLLELHGAHGYLLAAFITPILNKREDEYGGSLENRLRYPVEVFSAMRATWPAERPMSVRISAHDWMGDLGISEVDCVELAKAFADAGADIIDVSSGQTSHQAKPRPGRMFQTPLSDQIRNEAGIATMAVGNIFELDHVNSIIAAGRADLVCIGRAHLADPNWTLRAAAESGHTGVGVHEQKQYYMGFRQLHTNLRRAAEQAAADLRALK</sequence>
<dbReference type="PANTHER" id="PTHR43303">
    <property type="entry name" value="NADPH DEHYDROGENASE C23G7.10C-RELATED"/>
    <property type="match status" value="1"/>
</dbReference>
<dbReference type="Gene3D" id="3.20.20.70">
    <property type="entry name" value="Aldolase class I"/>
    <property type="match status" value="1"/>
</dbReference>
<evidence type="ECO:0000259" key="1">
    <source>
        <dbReference type="Pfam" id="PF00724"/>
    </source>
</evidence>
<dbReference type="Gene3D" id="3.50.50.60">
    <property type="entry name" value="FAD/NAD(P)-binding domain"/>
    <property type="match status" value="1"/>
</dbReference>
<dbReference type="InterPro" id="IPR036188">
    <property type="entry name" value="FAD/NAD-bd_sf"/>
</dbReference>
<dbReference type="Proteomes" id="UP001059934">
    <property type="component" value="Chromosome"/>
</dbReference>
<dbReference type="InterPro" id="IPR044152">
    <property type="entry name" value="YqjM-like"/>
</dbReference>
<dbReference type="SUPFAM" id="SSF51395">
    <property type="entry name" value="FMN-linked oxidoreductases"/>
    <property type="match status" value="1"/>
</dbReference>
<dbReference type="CDD" id="cd02932">
    <property type="entry name" value="OYE_YqiM_FMN"/>
    <property type="match status" value="1"/>
</dbReference>
<evidence type="ECO:0000259" key="2">
    <source>
        <dbReference type="Pfam" id="PF01494"/>
    </source>
</evidence>
<name>A0ABY5TU68_9GAMM</name>
<dbReference type="NCBIfam" id="NF006101">
    <property type="entry name" value="PRK08255.1"/>
    <property type="match status" value="1"/>
</dbReference>
<feature type="domain" description="NADH:flavin oxidoreductase/NADH oxidase N-terminal" evidence="1">
    <location>
        <begin position="400"/>
        <end position="738"/>
    </location>
</feature>
<organism evidence="3 4">
    <name type="scientific">SAR92 clade bacterium H455</name>
    <dbReference type="NCBI Taxonomy" id="2974818"/>
    <lineage>
        <taxon>Bacteria</taxon>
        <taxon>Pseudomonadati</taxon>
        <taxon>Pseudomonadota</taxon>
        <taxon>Gammaproteobacteria</taxon>
        <taxon>Cellvibrionales</taxon>
        <taxon>Porticoccaceae</taxon>
        <taxon>SAR92 clade</taxon>
    </lineage>
</organism>
<dbReference type="Gene3D" id="3.30.9.20">
    <property type="match status" value="1"/>
</dbReference>
<dbReference type="InterPro" id="IPR013785">
    <property type="entry name" value="Aldolase_TIM"/>
</dbReference>
<reference evidence="3" key="1">
    <citation type="submission" date="2022-08" db="EMBL/GenBank/DDBJ databases">
        <title>Catabolic pathway analysis in culturable SAR92 clade bacteria reveals their overlooked roles in DMSP degradation in coastal seas.</title>
        <authorList>
            <person name="He X."/>
            <person name="Zhang X."/>
            <person name="Zhang Y."/>
        </authorList>
    </citation>
    <scope>NUCLEOTIDE SEQUENCE</scope>
    <source>
        <strain evidence="3">H455</strain>
    </source>
</reference>
<dbReference type="EMBL" id="CP103416">
    <property type="protein sequence ID" value="UVW36086.1"/>
    <property type="molecule type" value="Genomic_DNA"/>
</dbReference>
<feature type="domain" description="FAD-binding" evidence="2">
    <location>
        <begin position="6"/>
        <end position="325"/>
    </location>
</feature>
<proteinExistence type="predicted"/>
<dbReference type="Pfam" id="PF00724">
    <property type="entry name" value="Oxidored_FMN"/>
    <property type="match status" value="1"/>
</dbReference>
<keyword evidence="4" id="KW-1185">Reference proteome</keyword>
<dbReference type="SUPFAM" id="SSF51905">
    <property type="entry name" value="FAD/NAD(P)-binding domain"/>
    <property type="match status" value="1"/>
</dbReference>
<gene>
    <name evidence="3" type="ORF">NYF23_05605</name>
</gene>
<evidence type="ECO:0000313" key="4">
    <source>
        <dbReference type="Proteomes" id="UP001059934"/>
    </source>
</evidence>